<reference evidence="3" key="1">
    <citation type="submission" date="2016-03" db="EMBL/GenBank/DDBJ databases">
        <authorList>
            <person name="Loux Valentin"/>
        </authorList>
    </citation>
    <scope>NUCLEOTIDE SEQUENCE [LARGE SCALE GENOMIC DNA]</scope>
    <source>
        <strain evidence="3">C1</strain>
    </source>
</reference>
<dbReference type="RefSeq" id="WP_064661035.1">
    <property type="nucleotide sequence ID" value="NZ_FLLR01000008.1"/>
</dbReference>
<comment type="caution">
    <text evidence="2">The sequence shown here is derived from an EMBL/GenBank/DDBJ whole genome shotgun (WGS) entry which is preliminary data.</text>
</comment>
<evidence type="ECO:0000313" key="2">
    <source>
        <dbReference type="EMBL" id="SBO13975.1"/>
    </source>
</evidence>
<protein>
    <submittedName>
        <fullName evidence="2">Uncharacterized protein</fullName>
    </submittedName>
</protein>
<feature type="region of interest" description="Disordered" evidence="1">
    <location>
        <begin position="1"/>
        <end position="23"/>
    </location>
</feature>
<name>A0AA45ZH58_ANAPH</name>
<feature type="compositionally biased region" description="Basic and acidic residues" evidence="1">
    <location>
        <begin position="55"/>
        <end position="64"/>
    </location>
</feature>
<dbReference type="AlphaFoldDB" id="A0AA45ZH58"/>
<sequence length="64" mass="7156">MHPGSGDNRRLNTQRNVSGRVSSSSYISDEVFEQIDVLNVESSSVNRNANSRRGAVSERENYII</sequence>
<accession>A0AA45ZH58</accession>
<proteinExistence type="predicted"/>
<feature type="region of interest" description="Disordered" evidence="1">
    <location>
        <begin position="44"/>
        <end position="64"/>
    </location>
</feature>
<gene>
    <name evidence="2" type="ORF">ANAPC1_00315</name>
</gene>
<feature type="compositionally biased region" description="Low complexity" evidence="1">
    <location>
        <begin position="44"/>
        <end position="54"/>
    </location>
</feature>
<evidence type="ECO:0000313" key="3">
    <source>
        <dbReference type="Proteomes" id="UP000078419"/>
    </source>
</evidence>
<organism evidence="2 3">
    <name type="scientific">Anaplasma phagocytophilum</name>
    <name type="common">Ehrlichia phagocytophila</name>
    <dbReference type="NCBI Taxonomy" id="948"/>
    <lineage>
        <taxon>Bacteria</taxon>
        <taxon>Pseudomonadati</taxon>
        <taxon>Pseudomonadota</taxon>
        <taxon>Alphaproteobacteria</taxon>
        <taxon>Rickettsiales</taxon>
        <taxon>Anaplasmataceae</taxon>
        <taxon>Anaplasma</taxon>
        <taxon>phagocytophilum group</taxon>
    </lineage>
</organism>
<dbReference type="Proteomes" id="UP000078419">
    <property type="component" value="Unassembled WGS sequence"/>
</dbReference>
<evidence type="ECO:0000256" key="1">
    <source>
        <dbReference type="SAM" id="MobiDB-lite"/>
    </source>
</evidence>
<dbReference type="EMBL" id="FLLR01000008">
    <property type="protein sequence ID" value="SBO13975.1"/>
    <property type="molecule type" value="Genomic_DNA"/>
</dbReference>